<evidence type="ECO:0008006" key="4">
    <source>
        <dbReference type="Google" id="ProtNLM"/>
    </source>
</evidence>
<organism evidence="2 3">
    <name type="scientific">Hemibagrus guttatus</name>
    <dbReference type="NCBI Taxonomy" id="175788"/>
    <lineage>
        <taxon>Eukaryota</taxon>
        <taxon>Metazoa</taxon>
        <taxon>Chordata</taxon>
        <taxon>Craniata</taxon>
        <taxon>Vertebrata</taxon>
        <taxon>Euteleostomi</taxon>
        <taxon>Actinopterygii</taxon>
        <taxon>Neopterygii</taxon>
        <taxon>Teleostei</taxon>
        <taxon>Ostariophysi</taxon>
        <taxon>Siluriformes</taxon>
        <taxon>Bagridae</taxon>
        <taxon>Hemibagrus</taxon>
    </lineage>
</organism>
<reference evidence="2" key="1">
    <citation type="submission" date="2023-06" db="EMBL/GenBank/DDBJ databases">
        <title>Male Hemibagrus guttatus genome.</title>
        <authorList>
            <person name="Bian C."/>
        </authorList>
    </citation>
    <scope>NUCLEOTIDE SEQUENCE</scope>
    <source>
        <strain evidence="2">Male_cb2023</strain>
        <tissue evidence="2">Muscle</tissue>
    </source>
</reference>
<dbReference type="AlphaFoldDB" id="A0AAE0UUN7"/>
<feature type="region of interest" description="Disordered" evidence="1">
    <location>
        <begin position="80"/>
        <end position="100"/>
    </location>
</feature>
<comment type="caution">
    <text evidence="2">The sequence shown here is derived from an EMBL/GenBank/DDBJ whole genome shotgun (WGS) entry which is preliminary data.</text>
</comment>
<gene>
    <name evidence="2" type="ORF">QTP70_013284</name>
</gene>
<feature type="region of interest" description="Disordered" evidence="1">
    <location>
        <begin position="1"/>
        <end position="30"/>
    </location>
</feature>
<feature type="compositionally biased region" description="Polar residues" evidence="1">
    <location>
        <begin position="12"/>
        <end position="26"/>
    </location>
</feature>
<dbReference type="EMBL" id="JAUCMX010000016">
    <property type="protein sequence ID" value="KAK3520098.1"/>
    <property type="molecule type" value="Genomic_DNA"/>
</dbReference>
<accession>A0AAE0UUN7</accession>
<keyword evidence="3" id="KW-1185">Reference proteome</keyword>
<dbReference type="Proteomes" id="UP001274896">
    <property type="component" value="Unassembled WGS sequence"/>
</dbReference>
<feature type="compositionally biased region" description="Low complexity" evidence="1">
    <location>
        <begin position="84"/>
        <end position="100"/>
    </location>
</feature>
<sequence length="197" mass="21109">MAPRFNRMGNAAQMQSTQVPPNQNFLNRPPGQIPVTHGNVQPQPVVVGMAPVSQVTMMDEQQRQNNMLTMRGAVTANQQPTVTGAPPNQVAQGQAQPPGAMLRLPNPGANPQLRSLLLSQQQPQSGVSHMQGMMPLPGLSQSMVHPTGASAQIQSQWRQPITGQMMMSAGPRGPVAQNPGMPQVSSVMEDEILMDLI</sequence>
<name>A0AAE0UUN7_9TELE</name>
<evidence type="ECO:0000313" key="2">
    <source>
        <dbReference type="EMBL" id="KAK3520098.1"/>
    </source>
</evidence>
<evidence type="ECO:0000256" key="1">
    <source>
        <dbReference type="SAM" id="MobiDB-lite"/>
    </source>
</evidence>
<proteinExistence type="predicted"/>
<protein>
    <recommendedName>
        <fullName evidence="4">Mediator of RNA polymerase II transcription subunit 25</fullName>
    </recommendedName>
</protein>
<evidence type="ECO:0000313" key="3">
    <source>
        <dbReference type="Proteomes" id="UP001274896"/>
    </source>
</evidence>